<dbReference type="OrthoDB" id="1801573at2"/>
<accession>A0A4R2REK5</accession>
<reference evidence="1 2" key="1">
    <citation type="submission" date="2019-03" db="EMBL/GenBank/DDBJ databases">
        <title>Genomic Encyclopedia of Type Strains, Phase IV (KMG-IV): sequencing the most valuable type-strain genomes for metagenomic binning, comparative biology and taxonomic classification.</title>
        <authorList>
            <person name="Goeker M."/>
        </authorList>
    </citation>
    <scope>NUCLEOTIDE SEQUENCE [LARGE SCALE GENOMIC DNA]</scope>
    <source>
        <strain evidence="1 2">DSM 11170</strain>
    </source>
</reference>
<dbReference type="EMBL" id="SLXT01000029">
    <property type="protein sequence ID" value="TCP61263.1"/>
    <property type="molecule type" value="Genomic_DNA"/>
</dbReference>
<keyword evidence="2" id="KW-1185">Reference proteome</keyword>
<dbReference type="RefSeq" id="WP_131920445.1">
    <property type="nucleotide sequence ID" value="NZ_JAOQNU010000030.1"/>
</dbReference>
<comment type="caution">
    <text evidence="1">The sequence shown here is derived from an EMBL/GenBank/DDBJ whole genome shotgun (WGS) entry which is preliminary data.</text>
</comment>
<evidence type="ECO:0000313" key="2">
    <source>
        <dbReference type="Proteomes" id="UP000294813"/>
    </source>
</evidence>
<proteinExistence type="predicted"/>
<protein>
    <submittedName>
        <fullName evidence="1">Uncharacterized protein</fullName>
    </submittedName>
</protein>
<evidence type="ECO:0000313" key="1">
    <source>
        <dbReference type="EMBL" id="TCP61263.1"/>
    </source>
</evidence>
<organism evidence="1 2">
    <name type="scientific">Heliophilum fasciatum</name>
    <dbReference type="NCBI Taxonomy" id="35700"/>
    <lineage>
        <taxon>Bacteria</taxon>
        <taxon>Bacillati</taxon>
        <taxon>Bacillota</taxon>
        <taxon>Clostridia</taxon>
        <taxon>Eubacteriales</taxon>
        <taxon>Heliobacteriaceae</taxon>
        <taxon>Heliophilum</taxon>
    </lineage>
</organism>
<dbReference type="AlphaFoldDB" id="A0A4R2REK5"/>
<sequence>MANKHKALVEIVLDKPRTLRYDLNALAEMEAKLGVSLQELDQLTMGVKQLRTFLWAGLIHEDPTLTEHEVGGWVDMDTLSMVNEKITEAFQLATGKN</sequence>
<name>A0A4R2REK5_9FIRM</name>
<gene>
    <name evidence="1" type="ORF">EDD73_12916</name>
</gene>
<dbReference type="Proteomes" id="UP000294813">
    <property type="component" value="Unassembled WGS sequence"/>
</dbReference>